<sequence length="123" mass="14252">MIKIFKYIFFVFIFIVLGTVIYAVSVIDVEQDTPRAEIIDEIFWHNGLDGRTGFKIISSEPPIYNIRVYYNLDDVYVDTKSKYIGKNFKKLDVTSIIAFDGNAFFLKNNDHLKVINTLINSND</sequence>
<keyword evidence="3" id="KW-1185">Reference proteome</keyword>
<keyword evidence="1" id="KW-1133">Transmembrane helix</keyword>
<evidence type="ECO:0000313" key="2">
    <source>
        <dbReference type="EMBL" id="MDW6094737.1"/>
    </source>
</evidence>
<comment type="caution">
    <text evidence="2">The sequence shown here is derived from an EMBL/GenBank/DDBJ whole genome shotgun (WGS) entry which is preliminary data.</text>
</comment>
<dbReference type="EMBL" id="JAWRCP010000002">
    <property type="protein sequence ID" value="MDW6094737.1"/>
    <property type="molecule type" value="Genomic_DNA"/>
</dbReference>
<protein>
    <submittedName>
        <fullName evidence="2">Uncharacterized protein</fullName>
    </submittedName>
</protein>
<gene>
    <name evidence="2" type="ORF">SBX64_19520</name>
</gene>
<evidence type="ECO:0000256" key="1">
    <source>
        <dbReference type="SAM" id="Phobius"/>
    </source>
</evidence>
<proteinExistence type="predicted"/>
<evidence type="ECO:0000313" key="3">
    <source>
        <dbReference type="Proteomes" id="UP001279860"/>
    </source>
</evidence>
<name>A0ABU4J036_9VIBR</name>
<feature type="transmembrane region" description="Helical" evidence="1">
    <location>
        <begin position="7"/>
        <end position="27"/>
    </location>
</feature>
<dbReference type="Proteomes" id="UP001279860">
    <property type="component" value="Unassembled WGS sequence"/>
</dbReference>
<accession>A0ABU4J036</accession>
<keyword evidence="1" id="KW-0812">Transmembrane</keyword>
<keyword evidence="1" id="KW-0472">Membrane</keyword>
<reference evidence="2 3" key="1">
    <citation type="submission" date="2023-11" db="EMBL/GenBank/DDBJ databases">
        <title>Plant-associative lifestyle of Vibrio porteresiae and its evolutionary dynamics.</title>
        <authorList>
            <person name="Rameshkumar N."/>
            <person name="Kirti K."/>
        </authorList>
    </citation>
    <scope>NUCLEOTIDE SEQUENCE [LARGE SCALE GENOMIC DNA]</scope>
    <source>
        <strain evidence="2 3">MSSRF7</strain>
    </source>
</reference>
<organism evidence="2 3">
    <name type="scientific">Vibrio rhizosphaerae</name>
    <dbReference type="NCBI Taxonomy" id="398736"/>
    <lineage>
        <taxon>Bacteria</taxon>
        <taxon>Pseudomonadati</taxon>
        <taxon>Pseudomonadota</taxon>
        <taxon>Gammaproteobacteria</taxon>
        <taxon>Vibrionales</taxon>
        <taxon>Vibrionaceae</taxon>
        <taxon>Vibrio</taxon>
    </lineage>
</organism>
<dbReference type="RefSeq" id="WP_038177837.1">
    <property type="nucleotide sequence ID" value="NZ_AP024904.1"/>
</dbReference>